<keyword evidence="6" id="KW-1185">Reference proteome</keyword>
<dbReference type="PANTHER" id="PTHR21686:SF12">
    <property type="entry name" value="DEOXYNUCLEOTIDYLTRANSFERASE TERMINAL-INTERACTING PROTEIN 2"/>
    <property type="match status" value="1"/>
</dbReference>
<reference evidence="6" key="2">
    <citation type="submission" date="2015-01" db="EMBL/GenBank/DDBJ databases">
        <title>Evolutionary Origins and Diversification of the Mycorrhizal Mutualists.</title>
        <authorList>
            <consortium name="DOE Joint Genome Institute"/>
            <consortium name="Mycorrhizal Genomics Consortium"/>
            <person name="Kohler A."/>
            <person name="Kuo A."/>
            <person name="Nagy L.G."/>
            <person name="Floudas D."/>
            <person name="Copeland A."/>
            <person name="Barry K.W."/>
            <person name="Cichocki N."/>
            <person name="Veneault-Fourrey C."/>
            <person name="LaButti K."/>
            <person name="Lindquist E.A."/>
            <person name="Lipzen A."/>
            <person name="Lundell T."/>
            <person name="Morin E."/>
            <person name="Murat C."/>
            <person name="Riley R."/>
            <person name="Ohm R."/>
            <person name="Sun H."/>
            <person name="Tunlid A."/>
            <person name="Henrissat B."/>
            <person name="Grigoriev I.V."/>
            <person name="Hibbett D.S."/>
            <person name="Martin F."/>
        </authorList>
    </citation>
    <scope>NUCLEOTIDE SEQUENCE [LARGE SCALE GENOMIC DNA]</scope>
    <source>
        <strain evidence="6">MAFF 305830</strain>
    </source>
</reference>
<gene>
    <name evidence="5" type="ORF">M408DRAFT_152151</name>
</gene>
<dbReference type="InterPro" id="IPR014810">
    <property type="entry name" value="Fcf2_C"/>
</dbReference>
<evidence type="ECO:0000259" key="4">
    <source>
        <dbReference type="Pfam" id="PF08698"/>
    </source>
</evidence>
<name>A0A0C2XWM7_SERVB</name>
<dbReference type="HOGENOM" id="CLU_075129_0_0_1"/>
<evidence type="ECO:0000256" key="1">
    <source>
        <dbReference type="ARBA" id="ARBA00004604"/>
    </source>
</evidence>
<dbReference type="GO" id="GO:0005730">
    <property type="term" value="C:nucleolus"/>
    <property type="evidence" value="ECO:0007669"/>
    <property type="project" value="UniProtKB-SubCell"/>
</dbReference>
<dbReference type="OrthoDB" id="427886at2759"/>
<dbReference type="Proteomes" id="UP000054097">
    <property type="component" value="Unassembled WGS sequence"/>
</dbReference>
<dbReference type="GO" id="GO:0006396">
    <property type="term" value="P:RNA processing"/>
    <property type="evidence" value="ECO:0007669"/>
    <property type="project" value="TreeGrafter"/>
</dbReference>
<sequence>MAKNASNDYEGDSESDLEPYSQEYLDGLLEKAASVLETKTNGQRTEEEVILLQQDDADSKPLPSLDAKRLLPKPYFSQPEDRNSIPLLSQDSVIESVATSSTPSLPPPPMLDKQGHPLTKRQINELKKKQAKPGYFELPTPDEAELLKIQREAEAVRLRNAVDPKKFYRKEAAINVKKMSKQIAIGTILPTTTPFGTASTDNLTRAERKRTIVEELVEDSEARRYAKRKFEELQSVHGERGRDTWNRKKIARKPKW</sequence>
<evidence type="ECO:0000256" key="3">
    <source>
        <dbReference type="SAM" id="MobiDB-lite"/>
    </source>
</evidence>
<dbReference type="GO" id="GO:0003723">
    <property type="term" value="F:RNA binding"/>
    <property type="evidence" value="ECO:0007669"/>
    <property type="project" value="TreeGrafter"/>
</dbReference>
<dbReference type="AlphaFoldDB" id="A0A0C2XWM7"/>
<evidence type="ECO:0000313" key="6">
    <source>
        <dbReference type="Proteomes" id="UP000054097"/>
    </source>
</evidence>
<comment type="subcellular location">
    <subcellularLocation>
        <location evidence="1">Nucleus</location>
        <location evidence="1">Nucleolus</location>
    </subcellularLocation>
</comment>
<dbReference type="Pfam" id="PF08698">
    <property type="entry name" value="Fcf2"/>
    <property type="match status" value="1"/>
</dbReference>
<dbReference type="PANTHER" id="PTHR21686">
    <property type="entry name" value="DEOXYNUCLEOTIDYLTRANSFERASE TERMINAL-INTERACTING PROTEIN 2"/>
    <property type="match status" value="1"/>
</dbReference>
<accession>A0A0C2XWM7</accession>
<evidence type="ECO:0000256" key="2">
    <source>
        <dbReference type="ARBA" id="ARBA00023242"/>
    </source>
</evidence>
<dbReference type="EMBL" id="KN824278">
    <property type="protein sequence ID" value="KIM33277.1"/>
    <property type="molecule type" value="Genomic_DNA"/>
</dbReference>
<keyword evidence="2" id="KW-0539">Nucleus</keyword>
<dbReference type="InterPro" id="IPR039883">
    <property type="entry name" value="Fcf2/DNTTIP2"/>
</dbReference>
<feature type="region of interest" description="Disordered" evidence="3">
    <location>
        <begin position="52"/>
        <end position="138"/>
    </location>
</feature>
<proteinExistence type="predicted"/>
<reference evidence="5 6" key="1">
    <citation type="submission" date="2014-04" db="EMBL/GenBank/DDBJ databases">
        <authorList>
            <consortium name="DOE Joint Genome Institute"/>
            <person name="Kuo A."/>
            <person name="Zuccaro A."/>
            <person name="Kohler A."/>
            <person name="Nagy L.G."/>
            <person name="Floudas D."/>
            <person name="Copeland A."/>
            <person name="Barry K.W."/>
            <person name="Cichocki N."/>
            <person name="Veneault-Fourrey C."/>
            <person name="LaButti K."/>
            <person name="Lindquist E.A."/>
            <person name="Lipzen A."/>
            <person name="Lundell T."/>
            <person name="Morin E."/>
            <person name="Murat C."/>
            <person name="Sun H."/>
            <person name="Tunlid A."/>
            <person name="Henrissat B."/>
            <person name="Grigoriev I.V."/>
            <person name="Hibbett D.S."/>
            <person name="Martin F."/>
            <person name="Nordberg H.P."/>
            <person name="Cantor M.N."/>
            <person name="Hua S.X."/>
        </authorList>
    </citation>
    <scope>NUCLEOTIDE SEQUENCE [LARGE SCALE GENOMIC DNA]</scope>
    <source>
        <strain evidence="5 6">MAFF 305830</strain>
    </source>
</reference>
<feature type="region of interest" description="Disordered" evidence="3">
    <location>
        <begin position="1"/>
        <end position="22"/>
    </location>
</feature>
<organism evidence="5 6">
    <name type="scientific">Serendipita vermifera MAFF 305830</name>
    <dbReference type="NCBI Taxonomy" id="933852"/>
    <lineage>
        <taxon>Eukaryota</taxon>
        <taxon>Fungi</taxon>
        <taxon>Dikarya</taxon>
        <taxon>Basidiomycota</taxon>
        <taxon>Agaricomycotina</taxon>
        <taxon>Agaricomycetes</taxon>
        <taxon>Sebacinales</taxon>
        <taxon>Serendipitaceae</taxon>
        <taxon>Serendipita</taxon>
    </lineage>
</organism>
<feature type="domain" description="Fcf2 pre-rRNA processing C-terminal" evidence="4">
    <location>
        <begin position="127"/>
        <end position="229"/>
    </location>
</feature>
<protein>
    <recommendedName>
        <fullName evidence="4">Fcf2 pre-rRNA processing C-terminal domain-containing protein</fullName>
    </recommendedName>
</protein>
<evidence type="ECO:0000313" key="5">
    <source>
        <dbReference type="EMBL" id="KIM33277.1"/>
    </source>
</evidence>
<dbReference type="STRING" id="933852.A0A0C2XWM7"/>